<organism evidence="2 3">
    <name type="scientific">Ciona intestinalis</name>
    <name type="common">Transparent sea squirt</name>
    <name type="synonym">Ascidia intestinalis</name>
    <dbReference type="NCBI Taxonomy" id="7719"/>
    <lineage>
        <taxon>Eukaryota</taxon>
        <taxon>Metazoa</taxon>
        <taxon>Chordata</taxon>
        <taxon>Tunicata</taxon>
        <taxon>Ascidiacea</taxon>
        <taxon>Phlebobranchia</taxon>
        <taxon>Cionidae</taxon>
        <taxon>Ciona</taxon>
    </lineage>
</organism>
<evidence type="ECO:0000256" key="1">
    <source>
        <dbReference type="SAM" id="Phobius"/>
    </source>
</evidence>
<evidence type="ECO:0000313" key="3">
    <source>
        <dbReference type="Proteomes" id="UP000008144"/>
    </source>
</evidence>
<dbReference type="HOGENOM" id="CLU_1610181_0_0_1"/>
<protein>
    <submittedName>
        <fullName evidence="2">Uncharacterized protein</fullName>
    </submittedName>
</protein>
<keyword evidence="3" id="KW-1185">Reference proteome</keyword>
<reference evidence="2" key="2">
    <citation type="submission" date="2025-08" db="UniProtKB">
        <authorList>
            <consortium name="Ensembl"/>
        </authorList>
    </citation>
    <scope>IDENTIFICATION</scope>
</reference>
<keyword evidence="1" id="KW-0812">Transmembrane</keyword>
<keyword evidence="1" id="KW-1133">Transmembrane helix</keyword>
<reference evidence="2" key="3">
    <citation type="submission" date="2025-09" db="UniProtKB">
        <authorList>
            <consortium name="Ensembl"/>
        </authorList>
    </citation>
    <scope>IDENTIFICATION</scope>
</reference>
<dbReference type="InParanoid" id="F6RU23"/>
<proteinExistence type="predicted"/>
<dbReference type="Proteomes" id="UP000008144">
    <property type="component" value="Unassembled WGS sequence"/>
</dbReference>
<sequence length="165" mass="18297">METTAAAQYEVTTNATTVTTTIYTTIEDTTINQILLFFLLAGLAMAISIGTANLCTYCYERRKKKNTSIKQLHAAPMYPTSKHLSPQTQNGMFSAIMVAQMPLTPMPVKRHDENGNTEDTTRLNLTRITQVLPKPDNSLTFENEAAMTEYETSVAPIPTLVYVVV</sequence>
<reference evidence="3" key="1">
    <citation type="journal article" date="2002" name="Science">
        <title>The draft genome of Ciona intestinalis: insights into chordate and vertebrate origins.</title>
        <authorList>
            <person name="Dehal P."/>
            <person name="Satou Y."/>
            <person name="Campbell R.K."/>
            <person name="Chapman J."/>
            <person name="Degnan B."/>
            <person name="De Tomaso A."/>
            <person name="Davidson B."/>
            <person name="Di Gregorio A."/>
            <person name="Gelpke M."/>
            <person name="Goodstein D.M."/>
            <person name="Harafuji N."/>
            <person name="Hastings K.E."/>
            <person name="Ho I."/>
            <person name="Hotta K."/>
            <person name="Huang W."/>
            <person name="Kawashima T."/>
            <person name="Lemaire P."/>
            <person name="Martinez D."/>
            <person name="Meinertzhagen I.A."/>
            <person name="Necula S."/>
            <person name="Nonaka M."/>
            <person name="Putnam N."/>
            <person name="Rash S."/>
            <person name="Saiga H."/>
            <person name="Satake M."/>
            <person name="Terry A."/>
            <person name="Yamada L."/>
            <person name="Wang H.G."/>
            <person name="Awazu S."/>
            <person name="Azumi K."/>
            <person name="Boore J."/>
            <person name="Branno M."/>
            <person name="Chin-Bow S."/>
            <person name="DeSantis R."/>
            <person name="Doyle S."/>
            <person name="Francino P."/>
            <person name="Keys D.N."/>
            <person name="Haga S."/>
            <person name="Hayashi H."/>
            <person name="Hino K."/>
            <person name="Imai K.S."/>
            <person name="Inaba K."/>
            <person name="Kano S."/>
            <person name="Kobayashi K."/>
            <person name="Kobayashi M."/>
            <person name="Lee B.I."/>
            <person name="Makabe K.W."/>
            <person name="Manohar C."/>
            <person name="Matassi G."/>
            <person name="Medina M."/>
            <person name="Mochizuki Y."/>
            <person name="Mount S."/>
            <person name="Morishita T."/>
            <person name="Miura S."/>
            <person name="Nakayama A."/>
            <person name="Nishizaka S."/>
            <person name="Nomoto H."/>
            <person name="Ohta F."/>
            <person name="Oishi K."/>
            <person name="Rigoutsos I."/>
            <person name="Sano M."/>
            <person name="Sasaki A."/>
            <person name="Sasakura Y."/>
            <person name="Shoguchi E."/>
            <person name="Shin-i T."/>
            <person name="Spagnuolo A."/>
            <person name="Stainier D."/>
            <person name="Suzuki M.M."/>
            <person name="Tassy O."/>
            <person name="Takatori N."/>
            <person name="Tokuoka M."/>
            <person name="Yagi K."/>
            <person name="Yoshizaki F."/>
            <person name="Wada S."/>
            <person name="Zhang C."/>
            <person name="Hyatt P.D."/>
            <person name="Larimer F."/>
            <person name="Detter C."/>
            <person name="Doggett N."/>
            <person name="Glavina T."/>
            <person name="Hawkins T."/>
            <person name="Richardson P."/>
            <person name="Lucas S."/>
            <person name="Kohara Y."/>
            <person name="Levine M."/>
            <person name="Satoh N."/>
            <person name="Rokhsar D.S."/>
        </authorList>
    </citation>
    <scope>NUCLEOTIDE SEQUENCE [LARGE SCALE GENOMIC DNA]</scope>
</reference>
<evidence type="ECO:0000313" key="2">
    <source>
        <dbReference type="Ensembl" id="ENSCINP00000028763.2"/>
    </source>
</evidence>
<dbReference type="AlphaFoldDB" id="F6RU23"/>
<feature type="transmembrane region" description="Helical" evidence="1">
    <location>
        <begin position="34"/>
        <end position="59"/>
    </location>
</feature>
<name>F6RU23_CIOIN</name>
<accession>F6RU23</accession>
<keyword evidence="1" id="KW-0472">Membrane</keyword>
<dbReference type="Ensembl" id="ENSCINT00000029009.2">
    <property type="protein sequence ID" value="ENSCINP00000028763.2"/>
    <property type="gene ID" value="ENSCING00000016694.2"/>
</dbReference>